<protein>
    <submittedName>
        <fullName evidence="2">FAD-dependent monooxygenase</fullName>
    </submittedName>
</protein>
<evidence type="ECO:0000313" key="3">
    <source>
        <dbReference type="Proteomes" id="UP000676194"/>
    </source>
</evidence>
<proteinExistence type="predicted"/>
<dbReference type="GO" id="GO:0004497">
    <property type="term" value="F:monooxygenase activity"/>
    <property type="evidence" value="ECO:0007669"/>
    <property type="project" value="UniProtKB-KW"/>
</dbReference>
<keyword evidence="3" id="KW-1185">Reference proteome</keyword>
<feature type="domain" description="FAD-binding" evidence="1">
    <location>
        <begin position="18"/>
        <end position="301"/>
    </location>
</feature>
<dbReference type="PRINTS" id="PR00420">
    <property type="entry name" value="RNGMNOXGNASE"/>
</dbReference>
<keyword evidence="2" id="KW-0560">Oxidoreductase</keyword>
<dbReference type="SUPFAM" id="SSF51905">
    <property type="entry name" value="FAD/NAD(P)-binding domain"/>
    <property type="match status" value="1"/>
</dbReference>
<dbReference type="Pfam" id="PF01494">
    <property type="entry name" value="FAD_binding_3"/>
    <property type="match status" value="1"/>
</dbReference>
<dbReference type="InterPro" id="IPR002938">
    <property type="entry name" value="FAD-bd"/>
</dbReference>
<dbReference type="GO" id="GO:0071949">
    <property type="term" value="F:FAD binding"/>
    <property type="evidence" value="ECO:0007669"/>
    <property type="project" value="InterPro"/>
</dbReference>
<dbReference type="InterPro" id="IPR050407">
    <property type="entry name" value="Geranylgeranyl_reductase"/>
</dbReference>
<dbReference type="Proteomes" id="UP000676194">
    <property type="component" value="Chromosome"/>
</dbReference>
<evidence type="ECO:0000313" key="2">
    <source>
        <dbReference type="EMBL" id="QVL34583.1"/>
    </source>
</evidence>
<accession>A0A8E6F0A1</accession>
<dbReference type="PANTHER" id="PTHR42685:SF22">
    <property type="entry name" value="CONDITIONED MEDIUM FACTOR RECEPTOR 1"/>
    <property type="match status" value="1"/>
</dbReference>
<sequence>MGTHLEARRLNSLADYWPVVVIGAGPAGCLAAREIARRGVRVLLVERDSFPRHKVCGCCLNFRGREALRKAGLNDLLENADAQELRSLQWSIGSRSVTLPLRGGVSISRERMDWDLMKAAIDVGVVLQDRCSAEPGEEFPNHRLVHLQNLQGKRQISAGLVLVCDGLSSRSGKPVIQENSRIGLGTILPSSSKYAESNKLWMNVSKSGYLGIVHLEDGRLALAAAADRSAIREFGSPGQFAMELLRSARQPIPESLEYAQWQGTAPLTRKNQIAEGRLFRLGDAAGYIEPFTGEGMAWALTAACAVVPLAITPWLPEHRVAWNRIYREKIADSQRKCRLAAKLLRSPVCVSGLVGISKIVPGIAARIVRQLHPVGSN</sequence>
<dbReference type="AlphaFoldDB" id="A0A8E6F0A1"/>
<dbReference type="KEGG" id="tsph:KIH39_11945"/>
<dbReference type="Gene3D" id="3.50.50.60">
    <property type="entry name" value="FAD/NAD(P)-binding domain"/>
    <property type="match status" value="1"/>
</dbReference>
<dbReference type="PANTHER" id="PTHR42685">
    <property type="entry name" value="GERANYLGERANYL DIPHOSPHATE REDUCTASE"/>
    <property type="match status" value="1"/>
</dbReference>
<gene>
    <name evidence="2" type="ORF">KIH39_11945</name>
</gene>
<dbReference type="RefSeq" id="WP_213499712.1">
    <property type="nucleotide sequence ID" value="NZ_CP074694.1"/>
</dbReference>
<organism evidence="2 3">
    <name type="scientific">Telmatocola sphagniphila</name>
    <dbReference type="NCBI Taxonomy" id="1123043"/>
    <lineage>
        <taxon>Bacteria</taxon>
        <taxon>Pseudomonadati</taxon>
        <taxon>Planctomycetota</taxon>
        <taxon>Planctomycetia</taxon>
        <taxon>Gemmatales</taxon>
        <taxon>Gemmataceae</taxon>
    </lineage>
</organism>
<evidence type="ECO:0000259" key="1">
    <source>
        <dbReference type="Pfam" id="PF01494"/>
    </source>
</evidence>
<keyword evidence="2" id="KW-0503">Monooxygenase</keyword>
<name>A0A8E6F0A1_9BACT</name>
<reference evidence="2" key="1">
    <citation type="submission" date="2021-05" db="EMBL/GenBank/DDBJ databases">
        <title>Complete genome sequence of the cellulolytic planctomycete Telmatocola sphagniphila SP2T and characterization of the first cellulase from planctomycetes.</title>
        <authorList>
            <person name="Rakitin A.L."/>
            <person name="Beletsky A.V."/>
            <person name="Naumoff D.G."/>
            <person name="Kulichevskaya I.S."/>
            <person name="Mardanov A.V."/>
            <person name="Ravin N.V."/>
            <person name="Dedysh S.N."/>
        </authorList>
    </citation>
    <scope>NUCLEOTIDE SEQUENCE</scope>
    <source>
        <strain evidence="2">SP2T</strain>
    </source>
</reference>
<dbReference type="InterPro" id="IPR036188">
    <property type="entry name" value="FAD/NAD-bd_sf"/>
</dbReference>
<dbReference type="EMBL" id="CP074694">
    <property type="protein sequence ID" value="QVL34583.1"/>
    <property type="molecule type" value="Genomic_DNA"/>
</dbReference>